<dbReference type="InterPro" id="IPR029063">
    <property type="entry name" value="SAM-dependent_MTases_sf"/>
</dbReference>
<dbReference type="SUPFAM" id="SSF53335">
    <property type="entry name" value="S-adenosyl-L-methionine-dependent methyltransferases"/>
    <property type="match status" value="1"/>
</dbReference>
<organism evidence="4 5">
    <name type="scientific">Coemansia asiatica</name>
    <dbReference type="NCBI Taxonomy" id="1052880"/>
    <lineage>
        <taxon>Eukaryota</taxon>
        <taxon>Fungi</taxon>
        <taxon>Fungi incertae sedis</taxon>
        <taxon>Zoopagomycota</taxon>
        <taxon>Kickxellomycotina</taxon>
        <taxon>Kickxellomycetes</taxon>
        <taxon>Kickxellales</taxon>
        <taxon>Kickxellaceae</taxon>
        <taxon>Coemansia</taxon>
    </lineage>
</organism>
<feature type="domain" description="FAM86 N-terminal" evidence="3">
    <location>
        <begin position="26"/>
        <end position="79"/>
    </location>
</feature>
<proteinExistence type="inferred from homology"/>
<dbReference type="EMBL" id="JANBOH010000132">
    <property type="protein sequence ID" value="KAJ1644967.1"/>
    <property type="molecule type" value="Genomic_DNA"/>
</dbReference>
<name>A0A9W7XKX2_9FUNG</name>
<sequence length="303" mass="33750">MNGDWDSTDQEQSENLSLLACTRVQGDVMKTVIFHEHTISYSPSNRYIKMFLKKYIEKIETLGSVELDEELLELYVSLASTTGENMFIEGMCYKTYLLDKEQYTRVVLREEQMMISQGTTGLQTWDAGVRLADFFAEHPDIIRGQKVVELGSGCGLVGLTCAAMGASHVLATDVNSVVLKQLESNHPEYKDKVRVAELDWENIEECEKLSKDADVVIGADIAYDPTIVPVLVGALKAIVVSSQQVAYITATIRSPETFDLFLKMIDETEVLGKSVMTLTETNTTALCMPNPSADIRLVLITRK</sequence>
<dbReference type="Gene3D" id="3.40.50.150">
    <property type="entry name" value="Vaccinia Virus protein VP39"/>
    <property type="match status" value="1"/>
</dbReference>
<evidence type="ECO:0000256" key="1">
    <source>
        <dbReference type="ARBA" id="ARBA00005511"/>
    </source>
</evidence>
<dbReference type="Proteomes" id="UP001145021">
    <property type="component" value="Unassembled WGS sequence"/>
</dbReference>
<comment type="similarity">
    <text evidence="1">Belongs to the class I-like SAM-binding methyltransferase superfamily. EEF2KMT family.</text>
</comment>
<dbReference type="InterPro" id="IPR029426">
    <property type="entry name" value="FAM86_N"/>
</dbReference>
<keyword evidence="5" id="KW-1185">Reference proteome</keyword>
<protein>
    <recommendedName>
        <fullName evidence="3">FAM86 N-terminal domain-containing protein</fullName>
    </recommendedName>
</protein>
<dbReference type="GO" id="GO:0005737">
    <property type="term" value="C:cytoplasm"/>
    <property type="evidence" value="ECO:0007669"/>
    <property type="project" value="TreeGrafter"/>
</dbReference>
<dbReference type="InterPro" id="IPR019410">
    <property type="entry name" value="Methyltransf_16"/>
</dbReference>
<reference evidence="4" key="1">
    <citation type="submission" date="2022-07" db="EMBL/GenBank/DDBJ databases">
        <title>Phylogenomic reconstructions and comparative analyses of Kickxellomycotina fungi.</title>
        <authorList>
            <person name="Reynolds N.K."/>
            <person name="Stajich J.E."/>
            <person name="Barry K."/>
            <person name="Grigoriev I.V."/>
            <person name="Crous P."/>
            <person name="Smith M.E."/>
        </authorList>
    </citation>
    <scope>NUCLEOTIDE SEQUENCE</scope>
    <source>
        <strain evidence="4">NBRC 105413</strain>
    </source>
</reference>
<evidence type="ECO:0000259" key="3">
    <source>
        <dbReference type="Pfam" id="PF14904"/>
    </source>
</evidence>
<dbReference type="Pfam" id="PF10294">
    <property type="entry name" value="Methyltransf_16"/>
    <property type="match status" value="1"/>
</dbReference>
<keyword evidence="2" id="KW-0808">Transferase</keyword>
<dbReference type="Pfam" id="PF14904">
    <property type="entry name" value="FAM86"/>
    <property type="match status" value="1"/>
</dbReference>
<evidence type="ECO:0000313" key="5">
    <source>
        <dbReference type="Proteomes" id="UP001145021"/>
    </source>
</evidence>
<dbReference type="PANTHER" id="PTHR14614">
    <property type="entry name" value="HEPATOCELLULAR CARCINOMA-ASSOCIATED ANTIGEN"/>
    <property type="match status" value="1"/>
</dbReference>
<dbReference type="PANTHER" id="PTHR14614:SF130">
    <property type="entry name" value="PROTEIN-LYSINE N-METHYLTRANSFERASE EEF2KMT"/>
    <property type="match status" value="1"/>
</dbReference>
<evidence type="ECO:0000256" key="2">
    <source>
        <dbReference type="ARBA" id="ARBA00022679"/>
    </source>
</evidence>
<comment type="caution">
    <text evidence="4">The sequence shown here is derived from an EMBL/GenBank/DDBJ whole genome shotgun (WGS) entry which is preliminary data.</text>
</comment>
<gene>
    <name evidence="4" type="ORF">LPJ64_003411</name>
</gene>
<evidence type="ECO:0000313" key="4">
    <source>
        <dbReference type="EMBL" id="KAJ1644967.1"/>
    </source>
</evidence>
<accession>A0A9W7XKX2</accession>
<dbReference type="GO" id="GO:0016740">
    <property type="term" value="F:transferase activity"/>
    <property type="evidence" value="ECO:0007669"/>
    <property type="project" value="UniProtKB-KW"/>
</dbReference>
<dbReference type="AlphaFoldDB" id="A0A9W7XKX2"/>
<dbReference type="CDD" id="cd02440">
    <property type="entry name" value="AdoMet_MTases"/>
    <property type="match status" value="1"/>
</dbReference>